<dbReference type="Proteomes" id="UP000815325">
    <property type="component" value="Unassembled WGS sequence"/>
</dbReference>
<organism evidence="1 2">
    <name type="scientific">Dunaliella salina</name>
    <name type="common">Green alga</name>
    <name type="synonym">Protococcus salinus</name>
    <dbReference type="NCBI Taxonomy" id="3046"/>
    <lineage>
        <taxon>Eukaryota</taxon>
        <taxon>Viridiplantae</taxon>
        <taxon>Chlorophyta</taxon>
        <taxon>core chlorophytes</taxon>
        <taxon>Chlorophyceae</taxon>
        <taxon>CS clade</taxon>
        <taxon>Chlamydomonadales</taxon>
        <taxon>Dunaliellaceae</taxon>
        <taxon>Dunaliella</taxon>
    </lineage>
</organism>
<comment type="caution">
    <text evidence="1">The sequence shown here is derived from an EMBL/GenBank/DDBJ whole genome shotgun (WGS) entry which is preliminary data.</text>
</comment>
<reference evidence="1" key="1">
    <citation type="submission" date="2017-08" db="EMBL/GenBank/DDBJ databases">
        <authorList>
            <person name="Polle J.E."/>
            <person name="Barry K."/>
            <person name="Cushman J."/>
            <person name="Schmutz J."/>
            <person name="Tran D."/>
            <person name="Hathwaick L.T."/>
            <person name="Yim W.C."/>
            <person name="Jenkins J."/>
            <person name="Mckie-Krisberg Z.M."/>
            <person name="Prochnik S."/>
            <person name="Lindquist E."/>
            <person name="Dockter R.B."/>
            <person name="Adam C."/>
            <person name="Molina H."/>
            <person name="Bunkerborg J."/>
            <person name="Jin E."/>
            <person name="Buchheim M."/>
            <person name="Magnuson J."/>
        </authorList>
    </citation>
    <scope>NUCLEOTIDE SEQUENCE</scope>
    <source>
        <strain evidence="1">CCAP 19/18</strain>
    </source>
</reference>
<accession>A0ABQ7GHG4</accession>
<proteinExistence type="predicted"/>
<name>A0ABQ7GHG4_DUNSA</name>
<gene>
    <name evidence="1" type="ORF">DUNSADRAFT_9441</name>
</gene>
<evidence type="ECO:0008006" key="3">
    <source>
        <dbReference type="Google" id="ProtNLM"/>
    </source>
</evidence>
<keyword evidence="2" id="KW-1185">Reference proteome</keyword>
<evidence type="ECO:0000313" key="2">
    <source>
        <dbReference type="Proteomes" id="UP000815325"/>
    </source>
</evidence>
<sequence>MSHPSAAYRASGGDAVISDLSDDDISLDGAIPEESVLRLIEILEVPRHQAIEMLVQHEGDLEMAVVTFASL</sequence>
<protein>
    <recommendedName>
        <fullName evidence="3">Nascent polypeptide-associated complex subunit alpha-like UBA domain-containing protein</fullName>
    </recommendedName>
</protein>
<dbReference type="EMBL" id="MU069778">
    <property type="protein sequence ID" value="KAF5834050.1"/>
    <property type="molecule type" value="Genomic_DNA"/>
</dbReference>
<evidence type="ECO:0000313" key="1">
    <source>
        <dbReference type="EMBL" id="KAF5834050.1"/>
    </source>
</evidence>